<organism evidence="1 2">
    <name type="scientific">Candidatus Enterovibrio altilux</name>
    <dbReference type="NCBI Taxonomy" id="1927128"/>
    <lineage>
        <taxon>Bacteria</taxon>
        <taxon>Pseudomonadati</taxon>
        <taxon>Pseudomonadota</taxon>
        <taxon>Gammaproteobacteria</taxon>
        <taxon>Vibrionales</taxon>
        <taxon>Vibrionaceae</taxon>
        <taxon>Enterovibrio</taxon>
    </lineage>
</organism>
<gene>
    <name evidence="1" type="ORF">BTN50_0624</name>
</gene>
<name>A0A291B833_9GAMM</name>
<accession>A0A291B833</accession>
<dbReference type="Proteomes" id="UP000218160">
    <property type="component" value="Chromosome 1"/>
</dbReference>
<dbReference type="KEGG" id="elux:BTN50_0624"/>
<dbReference type="AlphaFoldDB" id="A0A291B833"/>
<dbReference type="InterPro" id="IPR010890">
    <property type="entry name" value="PriC"/>
</dbReference>
<evidence type="ECO:0000313" key="2">
    <source>
        <dbReference type="Proteomes" id="UP000218160"/>
    </source>
</evidence>
<dbReference type="RefSeq" id="WP_096618922.1">
    <property type="nucleotide sequence ID" value="NZ_CP020660.1"/>
</dbReference>
<reference evidence="2" key="1">
    <citation type="submission" date="2017-04" db="EMBL/GenBank/DDBJ databases">
        <title>Genome evolution of the luminous symbionts of deep sea anglerfish.</title>
        <authorList>
            <person name="Hendry T.A."/>
        </authorList>
    </citation>
    <scope>NUCLEOTIDE SEQUENCE [LARGE SCALE GENOMIC DNA]</scope>
</reference>
<dbReference type="Pfam" id="PF07445">
    <property type="entry name" value="PriC"/>
    <property type="match status" value="1"/>
</dbReference>
<sequence>MNLSELKKQLYVLGVHAEEIDHQCGQAIQPLFDKQLFGSLFYFLMPCVSEALSVLKTLEREPLDNFLSTERAVYLCEKLMNQISALQREVAILSVKTKKKDSTAKVSMSISQLYHDVAQHQGWEVRLVAMIKDAEEILKHRCSFTELEQAKKYLIALEKRLVRCSAARQKIEAEVAYYEKKN</sequence>
<evidence type="ECO:0000313" key="1">
    <source>
        <dbReference type="EMBL" id="ATF09146.1"/>
    </source>
</evidence>
<proteinExistence type="predicted"/>
<dbReference type="InterPro" id="IPR038338">
    <property type="entry name" value="PriC_sf"/>
</dbReference>
<dbReference type="Gene3D" id="1.20.1270.340">
    <property type="match status" value="1"/>
</dbReference>
<keyword evidence="2" id="KW-1185">Reference proteome</keyword>
<dbReference type="EMBL" id="CP020660">
    <property type="protein sequence ID" value="ATF09146.1"/>
    <property type="molecule type" value="Genomic_DNA"/>
</dbReference>
<protein>
    <submittedName>
        <fullName evidence="1">Primosomal replication protein N prime prime</fullName>
    </submittedName>
</protein>